<evidence type="ECO:0000313" key="3">
    <source>
        <dbReference type="Proteomes" id="UP000319257"/>
    </source>
</evidence>
<dbReference type="SUPFAM" id="SSF51735">
    <property type="entry name" value="NAD(P)-binding Rossmann-fold domains"/>
    <property type="match status" value="1"/>
</dbReference>
<feature type="domain" description="Shikimate dehydrogenase substrate binding N-terminal" evidence="1">
    <location>
        <begin position="13"/>
        <end position="93"/>
    </location>
</feature>
<dbReference type="Gene3D" id="3.40.50.720">
    <property type="entry name" value="NAD(P)-binding Rossmann-like Domain"/>
    <property type="match status" value="1"/>
</dbReference>
<dbReference type="Gene3D" id="3.40.50.10860">
    <property type="entry name" value="Leucine Dehydrogenase, chain A, domain 1"/>
    <property type="match status" value="1"/>
</dbReference>
<dbReference type="OrthoDB" id="204377at2759"/>
<dbReference type="Pfam" id="PF08501">
    <property type="entry name" value="Shikimate_dh_N"/>
    <property type="match status" value="1"/>
</dbReference>
<evidence type="ECO:0000313" key="2">
    <source>
        <dbReference type="EMBL" id="TPX16596.1"/>
    </source>
</evidence>
<comment type="caution">
    <text evidence="2">The sequence shown here is derived from an EMBL/GenBank/DDBJ whole genome shotgun (WGS) entry which is preliminary data.</text>
</comment>
<dbReference type="RefSeq" id="XP_030998307.1">
    <property type="nucleotide sequence ID" value="XM_031135255.1"/>
</dbReference>
<dbReference type="GeneID" id="41979864"/>
<dbReference type="InParanoid" id="A0A507BBI0"/>
<dbReference type="Proteomes" id="UP000319257">
    <property type="component" value="Unassembled WGS sequence"/>
</dbReference>
<dbReference type="InterPro" id="IPR046346">
    <property type="entry name" value="Aminoacid_DH-like_N_sf"/>
</dbReference>
<sequence length="311" mass="34550">MPDKCQKKLRTYLFGYPIRHSLAPLLHTVIFESLNVPWTYDLVESTEKNDFLPMLHADDCAGASVTMPHKVAWLTECDQVTEEARAIGAINTVYIRQDPVSGQTHYIGTNTDCIGVQEAFVQNYPHILAESTGRPALVVGGGGACRSAIYAAYKSLGASEIYLVNRDAKEIEGIRDWYAATNDPPTLVHVSTVDMARQLEPPVVVVGTVPDFQPSTTGEILARDITMEFLKKDRKGYVLEMCYHPTISTRFYDLAQSSGWKVLPGTEAMIYQGLAQEVLWMERPMEDMPVEAAKAAIAQALAERQKDLHIT</sequence>
<dbReference type="GO" id="GO:0009423">
    <property type="term" value="P:chorismate biosynthetic process"/>
    <property type="evidence" value="ECO:0007669"/>
    <property type="project" value="TreeGrafter"/>
</dbReference>
<name>A0A507BBI0_9PEZI</name>
<accession>A0A507BBI0</accession>
<dbReference type="InterPro" id="IPR013708">
    <property type="entry name" value="Shikimate_DH-bd_N"/>
</dbReference>
<reference evidence="2 3" key="1">
    <citation type="submission" date="2019-06" db="EMBL/GenBank/DDBJ databases">
        <title>Draft genome sequence of the filamentous fungus Phialemoniopsis curvata isolated from diesel fuel.</title>
        <authorList>
            <person name="Varaljay V.A."/>
            <person name="Lyon W.J."/>
            <person name="Crouch A.L."/>
            <person name="Drake C.E."/>
            <person name="Hollomon J.M."/>
            <person name="Nadeau L.J."/>
            <person name="Nunn H.S."/>
            <person name="Stevenson B.S."/>
            <person name="Bojanowski C.L."/>
            <person name="Crookes-Goodson W.J."/>
        </authorList>
    </citation>
    <scope>NUCLEOTIDE SEQUENCE [LARGE SCALE GENOMIC DNA]</scope>
    <source>
        <strain evidence="2 3">D216</strain>
    </source>
</reference>
<protein>
    <recommendedName>
        <fullName evidence="1">Shikimate dehydrogenase substrate binding N-terminal domain-containing protein</fullName>
    </recommendedName>
</protein>
<dbReference type="STRING" id="1093900.A0A507BBI0"/>
<gene>
    <name evidence="2" type="ORF">E0L32_012417</name>
</gene>
<proteinExistence type="predicted"/>
<dbReference type="AlphaFoldDB" id="A0A507BBI0"/>
<evidence type="ECO:0000259" key="1">
    <source>
        <dbReference type="Pfam" id="PF08501"/>
    </source>
</evidence>
<dbReference type="EMBL" id="SKBQ01000174">
    <property type="protein sequence ID" value="TPX16596.1"/>
    <property type="molecule type" value="Genomic_DNA"/>
</dbReference>
<keyword evidence="3" id="KW-1185">Reference proteome</keyword>
<dbReference type="GO" id="GO:0019632">
    <property type="term" value="P:shikimate metabolic process"/>
    <property type="evidence" value="ECO:0007669"/>
    <property type="project" value="TreeGrafter"/>
</dbReference>
<dbReference type="InterPro" id="IPR036291">
    <property type="entry name" value="NAD(P)-bd_dom_sf"/>
</dbReference>
<dbReference type="PANTHER" id="PTHR21089:SF1">
    <property type="entry name" value="BIFUNCTIONAL 3-DEHYDROQUINATE DEHYDRATASE_SHIKIMATE DEHYDROGENASE, CHLOROPLASTIC"/>
    <property type="match status" value="1"/>
</dbReference>
<dbReference type="CDD" id="cd01065">
    <property type="entry name" value="NAD_bind_Shikimate_DH"/>
    <property type="match status" value="1"/>
</dbReference>
<dbReference type="SUPFAM" id="SSF53223">
    <property type="entry name" value="Aminoacid dehydrogenase-like, N-terminal domain"/>
    <property type="match status" value="1"/>
</dbReference>
<dbReference type="PANTHER" id="PTHR21089">
    <property type="entry name" value="SHIKIMATE DEHYDROGENASE"/>
    <property type="match status" value="1"/>
</dbReference>
<dbReference type="InterPro" id="IPR022893">
    <property type="entry name" value="Shikimate_DH_fam"/>
</dbReference>
<dbReference type="GO" id="GO:0004764">
    <property type="term" value="F:shikimate 3-dehydrogenase (NADP+) activity"/>
    <property type="evidence" value="ECO:0007669"/>
    <property type="project" value="InterPro"/>
</dbReference>
<organism evidence="2 3">
    <name type="scientific">Thyridium curvatum</name>
    <dbReference type="NCBI Taxonomy" id="1093900"/>
    <lineage>
        <taxon>Eukaryota</taxon>
        <taxon>Fungi</taxon>
        <taxon>Dikarya</taxon>
        <taxon>Ascomycota</taxon>
        <taxon>Pezizomycotina</taxon>
        <taxon>Sordariomycetes</taxon>
        <taxon>Sordariomycetidae</taxon>
        <taxon>Thyridiales</taxon>
        <taxon>Thyridiaceae</taxon>
        <taxon>Thyridium</taxon>
    </lineage>
</organism>